<dbReference type="SUPFAM" id="SSF51735">
    <property type="entry name" value="NAD(P)-binding Rossmann-fold domains"/>
    <property type="match status" value="1"/>
</dbReference>
<comment type="caution">
    <text evidence="4">The sequence shown here is derived from an EMBL/GenBank/DDBJ whole genome shotgun (WGS) entry which is preliminary data.</text>
</comment>
<evidence type="ECO:0000256" key="2">
    <source>
        <dbReference type="ARBA" id="ARBA00023002"/>
    </source>
</evidence>
<evidence type="ECO:0000313" key="4">
    <source>
        <dbReference type="EMBL" id="HJA94252.1"/>
    </source>
</evidence>
<protein>
    <submittedName>
        <fullName evidence="4">SDR family oxidoreductase</fullName>
    </submittedName>
</protein>
<dbReference type="InterPro" id="IPR036291">
    <property type="entry name" value="NAD(P)-bd_dom_sf"/>
</dbReference>
<keyword evidence="2" id="KW-0560">Oxidoreductase</keyword>
<dbReference type="PANTHER" id="PTHR42879">
    <property type="entry name" value="3-OXOACYL-(ACYL-CARRIER-PROTEIN) REDUCTASE"/>
    <property type="match status" value="1"/>
</dbReference>
<evidence type="ECO:0000313" key="5">
    <source>
        <dbReference type="Proteomes" id="UP000886858"/>
    </source>
</evidence>
<dbReference type="PANTHER" id="PTHR42879:SF6">
    <property type="entry name" value="NADPH-DEPENDENT REDUCTASE BACG"/>
    <property type="match status" value="1"/>
</dbReference>
<comment type="similarity">
    <text evidence="1">Belongs to the short-chain dehydrogenases/reductases (SDR) family.</text>
</comment>
<evidence type="ECO:0000256" key="1">
    <source>
        <dbReference type="ARBA" id="ARBA00006484"/>
    </source>
</evidence>
<keyword evidence="3" id="KW-0443">Lipid metabolism</keyword>
<dbReference type="InterPro" id="IPR050259">
    <property type="entry name" value="SDR"/>
</dbReference>
<reference evidence="4" key="2">
    <citation type="submission" date="2021-04" db="EMBL/GenBank/DDBJ databases">
        <authorList>
            <person name="Gilroy R."/>
        </authorList>
    </citation>
    <scope>NUCLEOTIDE SEQUENCE</scope>
    <source>
        <strain evidence="4">CHK179-7159</strain>
    </source>
</reference>
<dbReference type="PRINTS" id="PR00081">
    <property type="entry name" value="GDHRDH"/>
</dbReference>
<dbReference type="EMBL" id="DWYY01000163">
    <property type="protein sequence ID" value="HJA94252.1"/>
    <property type="molecule type" value="Genomic_DNA"/>
</dbReference>
<dbReference type="InterPro" id="IPR002347">
    <property type="entry name" value="SDR_fam"/>
</dbReference>
<dbReference type="Proteomes" id="UP000886858">
    <property type="component" value="Unassembled WGS sequence"/>
</dbReference>
<dbReference type="GO" id="GO:0016491">
    <property type="term" value="F:oxidoreductase activity"/>
    <property type="evidence" value="ECO:0007669"/>
    <property type="project" value="UniProtKB-KW"/>
</dbReference>
<keyword evidence="3" id="KW-0753">Steroid metabolism</keyword>
<name>A0A9D2I8X1_9FIRM</name>
<dbReference type="AlphaFoldDB" id="A0A9D2I8X1"/>
<sequence length="245" mass="27071">MEMSRKALITGSSRGIGRAIAISLARDGCEVYIQYATGHEKAEEVRRLLKEEKLPVHIVQGDLTDTASVKKILEQTGEVDILVLNASIQIRNKWEQITVEQYEKQMTCNFLSSLLLMQGTVPYMRRNQWGRIITIGSVQERKPHPDMLIYSASKAAQTNMVTSLALQLAPDGITVNNIAPGVITTDRNKAALSDAGYTQKVRESIPAGFFGRPEDCCGIVRLLCSDEGRYITGQNIFVDGGKGIR</sequence>
<proteinExistence type="inferred from homology"/>
<dbReference type="Gene3D" id="3.40.50.720">
    <property type="entry name" value="NAD(P)-binding Rossmann-like Domain"/>
    <property type="match status" value="1"/>
</dbReference>
<dbReference type="GO" id="GO:0008206">
    <property type="term" value="P:bile acid metabolic process"/>
    <property type="evidence" value="ECO:0007669"/>
    <property type="project" value="UniProtKB-ARBA"/>
</dbReference>
<reference evidence="4" key="1">
    <citation type="journal article" date="2021" name="PeerJ">
        <title>Extensive microbial diversity within the chicken gut microbiome revealed by metagenomics and culture.</title>
        <authorList>
            <person name="Gilroy R."/>
            <person name="Ravi A."/>
            <person name="Getino M."/>
            <person name="Pursley I."/>
            <person name="Horton D.L."/>
            <person name="Alikhan N.F."/>
            <person name="Baker D."/>
            <person name="Gharbi K."/>
            <person name="Hall N."/>
            <person name="Watson M."/>
            <person name="Adriaenssens E.M."/>
            <person name="Foster-Nyarko E."/>
            <person name="Jarju S."/>
            <person name="Secka A."/>
            <person name="Antonio M."/>
            <person name="Oren A."/>
            <person name="Chaudhuri R.R."/>
            <person name="La Ragione R."/>
            <person name="Hildebrand F."/>
            <person name="Pallen M.J."/>
        </authorList>
    </citation>
    <scope>NUCLEOTIDE SEQUENCE</scope>
    <source>
        <strain evidence="4">CHK179-7159</strain>
    </source>
</reference>
<dbReference type="FunFam" id="3.40.50.720:FF:000084">
    <property type="entry name" value="Short-chain dehydrogenase reductase"/>
    <property type="match status" value="1"/>
</dbReference>
<evidence type="ECO:0000256" key="3">
    <source>
        <dbReference type="ARBA" id="ARBA00023221"/>
    </source>
</evidence>
<organism evidence="4 5">
    <name type="scientific">Candidatus Eisenbergiella merdipullorum</name>
    <dbReference type="NCBI Taxonomy" id="2838553"/>
    <lineage>
        <taxon>Bacteria</taxon>
        <taxon>Bacillati</taxon>
        <taxon>Bacillota</taxon>
        <taxon>Clostridia</taxon>
        <taxon>Lachnospirales</taxon>
        <taxon>Lachnospiraceae</taxon>
        <taxon>Eisenbergiella</taxon>
    </lineage>
</organism>
<gene>
    <name evidence="4" type="ORF">H9717_14265</name>
</gene>
<dbReference type="PRINTS" id="PR00080">
    <property type="entry name" value="SDRFAMILY"/>
</dbReference>
<dbReference type="Pfam" id="PF13561">
    <property type="entry name" value="adh_short_C2"/>
    <property type="match status" value="1"/>
</dbReference>
<dbReference type="CDD" id="cd05233">
    <property type="entry name" value="SDR_c"/>
    <property type="match status" value="1"/>
</dbReference>
<accession>A0A9D2I8X1</accession>